<proteinExistence type="predicted"/>
<name>A0ABD2V2P8_9SOLN</name>
<organism evidence="4 5">
    <name type="scientific">Solanum stoloniferum</name>
    <dbReference type="NCBI Taxonomy" id="62892"/>
    <lineage>
        <taxon>Eukaryota</taxon>
        <taxon>Viridiplantae</taxon>
        <taxon>Streptophyta</taxon>
        <taxon>Embryophyta</taxon>
        <taxon>Tracheophyta</taxon>
        <taxon>Spermatophyta</taxon>
        <taxon>Magnoliopsida</taxon>
        <taxon>eudicotyledons</taxon>
        <taxon>Gunneridae</taxon>
        <taxon>Pentapetalae</taxon>
        <taxon>asterids</taxon>
        <taxon>lamiids</taxon>
        <taxon>Solanales</taxon>
        <taxon>Solanaceae</taxon>
        <taxon>Solanoideae</taxon>
        <taxon>Solaneae</taxon>
        <taxon>Solanum</taxon>
    </lineage>
</organism>
<dbReference type="AlphaFoldDB" id="A0ABD2V2P8"/>
<dbReference type="Pfam" id="PF24851">
    <property type="entry name" value="DUF7725"/>
    <property type="match status" value="1"/>
</dbReference>
<accession>A0ABD2V2P8</accession>
<gene>
    <name evidence="4" type="ORF">AABB24_005796</name>
</gene>
<dbReference type="InterPro" id="IPR056142">
    <property type="entry name" value="DUF7725"/>
</dbReference>
<reference evidence="4 5" key="1">
    <citation type="submission" date="2024-05" db="EMBL/GenBank/DDBJ databases">
        <title>De novo assembly of an allotetraploid wild potato.</title>
        <authorList>
            <person name="Hosaka A.J."/>
        </authorList>
    </citation>
    <scope>NUCLEOTIDE SEQUENCE [LARGE SCALE GENOMIC DNA]</scope>
    <source>
        <tissue evidence="4">Young leaves</tissue>
    </source>
</reference>
<keyword evidence="5" id="KW-1185">Reference proteome</keyword>
<evidence type="ECO:0000259" key="3">
    <source>
        <dbReference type="Pfam" id="PF24851"/>
    </source>
</evidence>
<evidence type="ECO:0000256" key="1">
    <source>
        <dbReference type="SAM" id="Coils"/>
    </source>
</evidence>
<dbReference type="PANTHER" id="PTHR35766:SF1">
    <property type="entry name" value="OS08G0543600 PROTEIN"/>
    <property type="match status" value="1"/>
</dbReference>
<dbReference type="EMBL" id="JBJKTR010000003">
    <property type="protein sequence ID" value="KAL3374006.1"/>
    <property type="molecule type" value="Genomic_DNA"/>
</dbReference>
<sequence>MEASAAAGVAAAAAARGVALPVSSAQAARKEWRAVSEQSVRNSGSEETERSRLGQSDERLIYEQGREPVDVDFCSITIDGTPNNDILQQRLLAVVKQKEEFHQMEVELRAQLFARSEIMEIRNSFDAQIKEHVTANVKLQDQIHERDQRNYELERRMEEKERELNAIRLDHEAAWAKEDLLREQSKELQTYRRERDNSEAERAQHIKQIHDLQEHIQEKERQFIELQEQHRIAQETILFKDEQIREAQTWMTRVQEFDAVQQGELRERTEQYNQLWLAYQRQFGEMERLHMHMQQLQLELAEARGGTYSEGSQVSNLNSKDASHLGQSNGSQLNASGSSTPGESSIGLQNGTVENAPSFASTGHVSTQSDHVHGMPVAPSSLLGMTTYLPPGQIAALHPYVMHQQGIPPPLPSHVPQSHVGHFHSVPAVSSLQHWPNQQAAPEGSQISNHNQYTLQPQSTLPRSDSQYDHETTVNGQSLLNVNQGIETQDSVVPASSEDGQELQSVDKNYLSGVQTHQTLHQISSQFNGALRLDSHEHNNETEVNNVNSSANYMLESQGLRMGEFSLNADKSSAEISNNVHNATESVMDTVSSAVLTETYDAGGQKNAYAVGKSAEVNLLDEKALLACIVRTIPPGSGGRIRISSTLPNRLGKMLAPLHWHDYKKKCGKLDEFVANHPELFVIDGDFIQLRGGAQEIIAATAAAAKVAAAAAAPSSYSSLLPPIAVTPMPQNHRLKRVPSVEPTSEKAVFKDYAVVRPANSSDNLQSQISNGASFNSTGGISNVKILTKPRDQMELNASEARAASSVQLNLGNGASADKNDMGSSQNKVSSHGRPGTNLVGRQGRNAGISSGSRR</sequence>
<dbReference type="EMBL" id="JBJKTR010000003">
    <property type="protein sequence ID" value="KAL3374008.1"/>
    <property type="molecule type" value="Genomic_DNA"/>
</dbReference>
<feature type="compositionally biased region" description="Polar residues" evidence="2">
    <location>
        <begin position="309"/>
        <end position="369"/>
    </location>
</feature>
<dbReference type="PANTHER" id="PTHR35766">
    <property type="entry name" value="OS08G0543600 PROTEIN"/>
    <property type="match status" value="1"/>
</dbReference>
<dbReference type="Proteomes" id="UP001627284">
    <property type="component" value="Unassembled WGS sequence"/>
</dbReference>
<evidence type="ECO:0000313" key="5">
    <source>
        <dbReference type="Proteomes" id="UP001627284"/>
    </source>
</evidence>
<evidence type="ECO:0000256" key="2">
    <source>
        <dbReference type="SAM" id="MobiDB-lite"/>
    </source>
</evidence>
<feature type="compositionally biased region" description="Polar residues" evidence="2">
    <location>
        <begin position="36"/>
        <end position="45"/>
    </location>
</feature>
<feature type="region of interest" description="Disordered" evidence="2">
    <location>
        <begin position="307"/>
        <end position="373"/>
    </location>
</feature>
<keyword evidence="1" id="KW-0175">Coiled coil</keyword>
<comment type="caution">
    <text evidence="4">The sequence shown here is derived from an EMBL/GenBank/DDBJ whole genome shotgun (WGS) entry which is preliminary data.</text>
</comment>
<feature type="compositionally biased region" description="Basic and acidic residues" evidence="2">
    <location>
        <begin position="47"/>
        <end position="59"/>
    </location>
</feature>
<feature type="domain" description="DUF7725" evidence="3">
    <location>
        <begin position="619"/>
        <end position="691"/>
    </location>
</feature>
<feature type="region of interest" description="Disordered" evidence="2">
    <location>
        <begin position="31"/>
        <end position="59"/>
    </location>
</feature>
<evidence type="ECO:0000313" key="4">
    <source>
        <dbReference type="EMBL" id="KAL3374006.1"/>
    </source>
</evidence>
<feature type="coiled-coil region" evidence="1">
    <location>
        <begin position="143"/>
        <end position="236"/>
    </location>
</feature>
<feature type="region of interest" description="Disordered" evidence="2">
    <location>
        <begin position="811"/>
        <end position="855"/>
    </location>
</feature>
<protein>
    <recommendedName>
        <fullName evidence="3">DUF7725 domain-containing protein</fullName>
    </recommendedName>
</protein>